<dbReference type="Proteomes" id="UP000044071">
    <property type="component" value="Unassembled WGS sequence"/>
</dbReference>
<dbReference type="eggNOG" id="ENOG5031E6K">
    <property type="taxonomic scope" value="Bacteria"/>
</dbReference>
<proteinExistence type="predicted"/>
<gene>
    <name evidence="1" type="ORF">BN59_02495</name>
</gene>
<reference evidence="1 2" key="1">
    <citation type="submission" date="2014-06" db="EMBL/GenBank/DDBJ databases">
        <authorList>
            <person name="Urmite Genomes Urmite Genomes"/>
        </authorList>
    </citation>
    <scope>NUCLEOTIDE SEQUENCE [LARGE SCALE GENOMIC DNA]</scope>
</reference>
<keyword evidence="2" id="KW-1185">Reference proteome</keyword>
<accession>A0A078KYN8</accession>
<evidence type="ECO:0000313" key="2">
    <source>
        <dbReference type="Proteomes" id="UP000044071"/>
    </source>
</evidence>
<evidence type="ECO:0008006" key="3">
    <source>
        <dbReference type="Google" id="ProtNLM"/>
    </source>
</evidence>
<dbReference type="PROSITE" id="PS51257">
    <property type="entry name" value="PROKAR_LIPOPROTEIN"/>
    <property type="match status" value="1"/>
</dbReference>
<sequence>MKYLFVACATLLIIGCSSHNEHYYQIHPQALQDAIKSCPAKQPTPLSCEQLTSLAVAMNEIAYQLQTNPQAFGRKILALQQAMASQEAALKTKADPELKATLEKNKLLLEQYLAVVRWLESPES</sequence>
<dbReference type="EMBL" id="CCSB01000003">
    <property type="protein sequence ID" value="CDZ78187.1"/>
    <property type="molecule type" value="Genomic_DNA"/>
</dbReference>
<dbReference type="STRING" id="1034943.BN59_02495"/>
<evidence type="ECO:0000313" key="1">
    <source>
        <dbReference type="EMBL" id="CDZ78187.1"/>
    </source>
</evidence>
<organism evidence="1 2">
    <name type="scientific">Legionella massiliensis</name>
    <dbReference type="NCBI Taxonomy" id="1034943"/>
    <lineage>
        <taxon>Bacteria</taxon>
        <taxon>Pseudomonadati</taxon>
        <taxon>Pseudomonadota</taxon>
        <taxon>Gammaproteobacteria</taxon>
        <taxon>Legionellales</taxon>
        <taxon>Legionellaceae</taxon>
        <taxon>Legionella</taxon>
    </lineage>
</organism>
<protein>
    <recommendedName>
        <fullName evidence="3">Secreted endonuclease</fullName>
    </recommendedName>
</protein>
<name>A0A078KYN8_9GAMM</name>
<dbReference type="AlphaFoldDB" id="A0A078KYN8"/>